<evidence type="ECO:0000256" key="12">
    <source>
        <dbReference type="PIRSR" id="PIRSR038142-50"/>
    </source>
</evidence>
<keyword evidence="15" id="KW-1185">Reference proteome</keyword>
<evidence type="ECO:0000256" key="3">
    <source>
        <dbReference type="ARBA" id="ARBA00022543"/>
    </source>
</evidence>
<evidence type="ECO:0000256" key="5">
    <source>
        <dbReference type="ARBA" id="ARBA00022692"/>
    </source>
</evidence>
<dbReference type="PROSITE" id="PS00950">
    <property type="entry name" value="BACTERIAL_OPSIN_1"/>
    <property type="match status" value="1"/>
</dbReference>
<keyword evidence="10" id="KW-0675">Receptor</keyword>
<protein>
    <submittedName>
        <fullName evidence="14">Xanthorhodopsin</fullName>
    </submittedName>
</protein>
<keyword evidence="6 12" id="KW-0681">Retinal protein</keyword>
<feature type="site" description="Primary proton donor" evidence="11">
    <location>
        <position position="124"/>
    </location>
</feature>
<evidence type="ECO:0000256" key="10">
    <source>
        <dbReference type="ARBA" id="ARBA00023170"/>
    </source>
</evidence>
<evidence type="ECO:0000256" key="11">
    <source>
        <dbReference type="PIRSR" id="PIRSR038142-1"/>
    </source>
</evidence>
<evidence type="ECO:0000313" key="14">
    <source>
        <dbReference type="EMBL" id="PNY79880.1"/>
    </source>
</evidence>
<organism evidence="14 15">
    <name type="scientific">Deinococcus koreensis</name>
    <dbReference type="NCBI Taxonomy" id="2054903"/>
    <lineage>
        <taxon>Bacteria</taxon>
        <taxon>Thermotogati</taxon>
        <taxon>Deinococcota</taxon>
        <taxon>Deinococci</taxon>
        <taxon>Deinococcales</taxon>
        <taxon>Deinococcaceae</taxon>
        <taxon>Deinococcus</taxon>
    </lineage>
</organism>
<dbReference type="GO" id="GO:0016020">
    <property type="term" value="C:membrane"/>
    <property type="evidence" value="ECO:0007669"/>
    <property type="project" value="UniProtKB-SubCell"/>
</dbReference>
<dbReference type="EMBL" id="PPPD01000002">
    <property type="protein sequence ID" value="PNY79880.1"/>
    <property type="molecule type" value="Genomic_DNA"/>
</dbReference>
<dbReference type="PANTHER" id="PTHR28286">
    <property type="match status" value="1"/>
</dbReference>
<evidence type="ECO:0000313" key="15">
    <source>
        <dbReference type="Proteomes" id="UP000236379"/>
    </source>
</evidence>
<feature type="transmembrane region" description="Helical" evidence="13">
    <location>
        <begin position="208"/>
        <end position="229"/>
    </location>
</feature>
<evidence type="ECO:0000256" key="4">
    <source>
        <dbReference type="ARBA" id="ARBA00022606"/>
    </source>
</evidence>
<dbReference type="CDD" id="cd15242">
    <property type="entry name" value="7tm_Proteorhodopsin"/>
    <property type="match status" value="1"/>
</dbReference>
<feature type="transmembrane region" description="Helical" evidence="13">
    <location>
        <begin position="65"/>
        <end position="81"/>
    </location>
</feature>
<dbReference type="GO" id="GO:0010461">
    <property type="term" value="F:light-activated monoatomic ion channel activity"/>
    <property type="evidence" value="ECO:0007669"/>
    <property type="project" value="InterPro"/>
</dbReference>
<dbReference type="InterPro" id="IPR001425">
    <property type="entry name" value="Arc/bac/fun_rhodopsins"/>
</dbReference>
<dbReference type="PRINTS" id="PR00251">
    <property type="entry name" value="BACTRLOPSIN"/>
</dbReference>
<dbReference type="PANTHER" id="PTHR28286:SF2">
    <property type="entry name" value="BACTERIORHODOPSIN _OPSIN, NOPA (EUROFUNG)"/>
    <property type="match status" value="1"/>
</dbReference>
<comment type="similarity">
    <text evidence="2">Belongs to the archaeal/bacterial/fungal opsin family.</text>
</comment>
<dbReference type="GO" id="GO:0007602">
    <property type="term" value="P:phototransduction"/>
    <property type="evidence" value="ECO:0007669"/>
    <property type="project" value="UniProtKB-KW"/>
</dbReference>
<evidence type="ECO:0000256" key="2">
    <source>
        <dbReference type="ARBA" id="ARBA00008130"/>
    </source>
</evidence>
<dbReference type="Gene3D" id="1.20.1070.10">
    <property type="entry name" value="Rhodopsin 7-helix transmembrane proteins"/>
    <property type="match status" value="1"/>
</dbReference>
<dbReference type="InterPro" id="IPR017402">
    <property type="entry name" value="Proteorhodopsin"/>
</dbReference>
<proteinExistence type="inferred from homology"/>
<comment type="caution">
    <text evidence="14">The sequence shown here is derived from an EMBL/GenBank/DDBJ whole genome shotgun (WGS) entry which is preliminary data.</text>
</comment>
<evidence type="ECO:0000256" key="1">
    <source>
        <dbReference type="ARBA" id="ARBA00004141"/>
    </source>
</evidence>
<sequence>MAALCLVLGTALAQSAGNEAPRLTLSYGQFGLVYQMFSITIATMGAGFLFFVLAQQNLAPRYRPAMVVSAIVVAVACYHYFRIFNSWNESYRLVGEVYQATGVPFNDAYRYADWILTVPLLLVEAVAVLALASNIASGMIWRLALAAFVMIATGYPGEISSDTGTRLLWGTISTIPFIYIVYTLFVELGRSLERQPARVQVLTRNLRLLLFASWGFYPIAYLLPLLLGGGLNASGIVAVQVGYSLADILAKVGFGVLIYFIALEKTAHDRATADPALGTPALGTD</sequence>
<reference evidence="14 15" key="1">
    <citation type="submission" date="2018-01" db="EMBL/GenBank/DDBJ databases">
        <title>Deinococcus koreensis sp. nov., a radiation-resistant bacterium isolated from river water.</title>
        <authorList>
            <person name="Choi A."/>
        </authorList>
    </citation>
    <scope>NUCLEOTIDE SEQUENCE [LARGE SCALE GENOMIC DNA]</scope>
    <source>
        <strain evidence="14 15">SJW1-2</strain>
    </source>
</reference>
<keyword evidence="3" id="KW-0600">Photoreceptor protein</keyword>
<feature type="modified residue" description="N6-(retinylidene)lysine" evidence="12">
    <location>
        <position position="251"/>
    </location>
</feature>
<dbReference type="GO" id="GO:0009881">
    <property type="term" value="F:photoreceptor activity"/>
    <property type="evidence" value="ECO:0007669"/>
    <property type="project" value="UniProtKB-KW"/>
</dbReference>
<keyword evidence="8 12" id="KW-0157">Chromophore</keyword>
<keyword evidence="9 13" id="KW-0472">Membrane</keyword>
<dbReference type="AlphaFoldDB" id="A0A2K3UTP4"/>
<keyword evidence="7 13" id="KW-1133">Transmembrane helix</keyword>
<gene>
    <name evidence="14" type="ORF">CVO96_18250</name>
</gene>
<dbReference type="SUPFAM" id="SSF81321">
    <property type="entry name" value="Family A G protein-coupled receptor-like"/>
    <property type="match status" value="1"/>
</dbReference>
<keyword evidence="4" id="KW-0716">Sensory transduction</keyword>
<comment type="PTM">
    <text evidence="12">Contains one covalently linked retinal chromophore.</text>
</comment>
<evidence type="ECO:0000256" key="13">
    <source>
        <dbReference type="SAM" id="Phobius"/>
    </source>
</evidence>
<feature type="transmembrane region" description="Helical" evidence="13">
    <location>
        <begin position="241"/>
        <end position="262"/>
    </location>
</feature>
<dbReference type="PIRSF" id="PIRSF038142">
    <property type="entry name" value="Rhodopsin_bac_prd"/>
    <property type="match status" value="1"/>
</dbReference>
<dbReference type="SMART" id="SM01021">
    <property type="entry name" value="Bac_rhodopsin"/>
    <property type="match status" value="1"/>
</dbReference>
<feature type="transmembrane region" description="Helical" evidence="13">
    <location>
        <begin position="33"/>
        <end position="53"/>
    </location>
</feature>
<feature type="transmembrane region" description="Helical" evidence="13">
    <location>
        <begin position="114"/>
        <end position="132"/>
    </location>
</feature>
<accession>A0A2K3UTP4</accession>
<keyword evidence="5 13" id="KW-0812">Transmembrane</keyword>
<feature type="site" description="Primary proton acceptor" evidence="11">
    <location>
        <position position="113"/>
    </location>
</feature>
<dbReference type="OrthoDB" id="9792271at2"/>
<name>A0A2K3UTP4_9DEIO</name>
<dbReference type="Pfam" id="PF01036">
    <property type="entry name" value="Bac_rhodopsin"/>
    <property type="match status" value="1"/>
</dbReference>
<evidence type="ECO:0000256" key="6">
    <source>
        <dbReference type="ARBA" id="ARBA00022925"/>
    </source>
</evidence>
<evidence type="ECO:0000256" key="8">
    <source>
        <dbReference type="ARBA" id="ARBA00022991"/>
    </source>
</evidence>
<dbReference type="Proteomes" id="UP000236379">
    <property type="component" value="Unassembled WGS sequence"/>
</dbReference>
<feature type="transmembrane region" description="Helical" evidence="13">
    <location>
        <begin position="139"/>
        <end position="155"/>
    </location>
</feature>
<dbReference type="InterPro" id="IPR018229">
    <property type="entry name" value="Rhodopsin_retinal_BS"/>
</dbReference>
<feature type="transmembrane region" description="Helical" evidence="13">
    <location>
        <begin position="167"/>
        <end position="188"/>
    </location>
</feature>
<comment type="subcellular location">
    <subcellularLocation>
        <location evidence="1">Membrane</location>
        <topology evidence="1">Multi-pass membrane protein</topology>
    </subcellularLocation>
</comment>
<evidence type="ECO:0000256" key="9">
    <source>
        <dbReference type="ARBA" id="ARBA00023136"/>
    </source>
</evidence>
<evidence type="ECO:0000256" key="7">
    <source>
        <dbReference type="ARBA" id="ARBA00022989"/>
    </source>
</evidence>
<feature type="site" description="Responsible for spectral tuning" evidence="11">
    <location>
        <position position="121"/>
    </location>
</feature>